<evidence type="ECO:0000256" key="1">
    <source>
        <dbReference type="SAM" id="MobiDB-lite"/>
    </source>
</evidence>
<comment type="caution">
    <text evidence="3">The sequence shown here is derived from an EMBL/GenBank/DDBJ whole genome shotgun (WGS) entry which is preliminary data.</text>
</comment>
<keyword evidence="2" id="KW-0472">Membrane</keyword>
<feature type="compositionally biased region" description="Polar residues" evidence="1">
    <location>
        <begin position="205"/>
        <end position="224"/>
    </location>
</feature>
<dbReference type="AlphaFoldDB" id="A0A0M8MVL1"/>
<evidence type="ECO:0000256" key="2">
    <source>
        <dbReference type="SAM" id="Phobius"/>
    </source>
</evidence>
<keyword evidence="2" id="KW-1133">Transmembrane helix</keyword>
<dbReference type="EMBL" id="LGSR01000020">
    <property type="protein sequence ID" value="KOS19478.1"/>
    <property type="molecule type" value="Genomic_DNA"/>
</dbReference>
<keyword evidence="2" id="KW-0812">Transmembrane</keyword>
<name>A0A0M8MVL1_ESCWE</name>
<dbReference type="STRING" id="150374.A0A0M8MVL1"/>
<protein>
    <submittedName>
        <fullName evidence="3">Uncharacterized protein</fullName>
    </submittedName>
</protein>
<feature type="region of interest" description="Disordered" evidence="1">
    <location>
        <begin position="183"/>
        <end position="235"/>
    </location>
</feature>
<evidence type="ECO:0000313" key="3">
    <source>
        <dbReference type="EMBL" id="KOS19478.1"/>
    </source>
</evidence>
<sequence>MAETAAMSPFVRGLRLVSITTWVPSLALSIAHGFLSRQPYPSTGIVPHTVSAILAICVLRLPCEPDSEEDHADSDAESATLEAVQRPSSLARILHPFVVFLLDVAICAAFAWILVQTWLQDSPSNHLAMLAAYTTVPQMANFLANAGSGLHSIYYASLPEVPWLKRSKRREFIAPVLVDEEQRYRDESDADESRDSEDRQPGAASVQNDSASKGKSGPFASTTDLPWGRSAGGSY</sequence>
<organism evidence="3 4">
    <name type="scientific">Escovopsis weberi</name>
    <dbReference type="NCBI Taxonomy" id="150374"/>
    <lineage>
        <taxon>Eukaryota</taxon>
        <taxon>Fungi</taxon>
        <taxon>Dikarya</taxon>
        <taxon>Ascomycota</taxon>
        <taxon>Pezizomycotina</taxon>
        <taxon>Sordariomycetes</taxon>
        <taxon>Hypocreomycetidae</taxon>
        <taxon>Hypocreales</taxon>
        <taxon>Hypocreaceae</taxon>
        <taxon>Escovopsis</taxon>
    </lineage>
</organism>
<feature type="compositionally biased region" description="Basic and acidic residues" evidence="1">
    <location>
        <begin position="183"/>
        <end position="200"/>
    </location>
</feature>
<feature type="transmembrane region" description="Helical" evidence="2">
    <location>
        <begin position="97"/>
        <end position="119"/>
    </location>
</feature>
<evidence type="ECO:0000313" key="4">
    <source>
        <dbReference type="Proteomes" id="UP000053831"/>
    </source>
</evidence>
<dbReference type="Proteomes" id="UP000053831">
    <property type="component" value="Unassembled WGS sequence"/>
</dbReference>
<keyword evidence="4" id="KW-1185">Reference proteome</keyword>
<proteinExistence type="predicted"/>
<gene>
    <name evidence="3" type="ORF">ESCO_000239</name>
</gene>
<dbReference type="OrthoDB" id="5241710at2759"/>
<accession>A0A0M8MVL1</accession>
<reference evidence="3 4" key="1">
    <citation type="submission" date="2015-07" db="EMBL/GenBank/DDBJ databases">
        <title>The genome of the fungus Escovopsis weberi, a specialized disease agent of ant agriculture.</title>
        <authorList>
            <person name="de Man T.J."/>
            <person name="Stajich J.E."/>
            <person name="Kubicek C.P."/>
            <person name="Chenthamara K."/>
            <person name="Atanasova L."/>
            <person name="Druzhinina I.S."/>
            <person name="Birnbaum S."/>
            <person name="Barribeau S.M."/>
            <person name="Teiling C."/>
            <person name="Suen G."/>
            <person name="Currie C."/>
            <person name="Gerardo N.M."/>
        </authorList>
    </citation>
    <scope>NUCLEOTIDE SEQUENCE [LARGE SCALE GENOMIC DNA]</scope>
</reference>
<feature type="transmembrane region" description="Helical" evidence="2">
    <location>
        <begin position="16"/>
        <end position="35"/>
    </location>
</feature>